<evidence type="ECO:0000256" key="1">
    <source>
        <dbReference type="SAM" id="MobiDB-lite"/>
    </source>
</evidence>
<dbReference type="EMBL" id="QTTN01000021">
    <property type="protein sequence ID" value="REE80159.1"/>
    <property type="molecule type" value="Genomic_DNA"/>
</dbReference>
<reference evidence="2 3" key="1">
    <citation type="submission" date="2018-08" db="EMBL/GenBank/DDBJ databases">
        <title>Genomic Encyclopedia of Type Strains, Phase III (KMG-III): the genomes of soil and plant-associated and newly described type strains.</title>
        <authorList>
            <person name="Whitman W."/>
        </authorList>
    </citation>
    <scope>NUCLEOTIDE SEQUENCE [LARGE SCALE GENOMIC DNA]</scope>
    <source>
        <strain evidence="2 3">CGMCC 1.10966</strain>
    </source>
</reference>
<feature type="compositionally biased region" description="Basic and acidic residues" evidence="1">
    <location>
        <begin position="89"/>
        <end position="102"/>
    </location>
</feature>
<proteinExistence type="predicted"/>
<evidence type="ECO:0000313" key="2">
    <source>
        <dbReference type="EMBL" id="REE80159.1"/>
    </source>
</evidence>
<organism evidence="2 3">
    <name type="scientific">Paenibacillus taihuensis</name>
    <dbReference type="NCBI Taxonomy" id="1156355"/>
    <lineage>
        <taxon>Bacteria</taxon>
        <taxon>Bacillati</taxon>
        <taxon>Bacillota</taxon>
        <taxon>Bacilli</taxon>
        <taxon>Bacillales</taxon>
        <taxon>Paenibacillaceae</taxon>
        <taxon>Paenibacillus</taxon>
    </lineage>
</organism>
<sequence>MTDEGRITNAYYMSTKLFEKGGEQNLITMIQSSQSSAGSNDNGTDYPLDDVFLDSYTRVMAGEAVLTEPSRNDSPPSIAGSCCRGSRQRQVDDYNAKHEQQRNRSSCSLFQRDDSKLARIDWQHQINLA</sequence>
<comment type="caution">
    <text evidence="2">The sequence shown here is derived from an EMBL/GenBank/DDBJ whole genome shotgun (WGS) entry which is preliminary data.</text>
</comment>
<feature type="region of interest" description="Disordered" evidence="1">
    <location>
        <begin position="65"/>
        <end position="107"/>
    </location>
</feature>
<accession>A0A3D9RJY1</accession>
<gene>
    <name evidence="2" type="ORF">A8990_1218</name>
</gene>
<protein>
    <submittedName>
        <fullName evidence="2">Uncharacterized protein</fullName>
    </submittedName>
</protein>
<dbReference type="Proteomes" id="UP000256304">
    <property type="component" value="Unassembled WGS sequence"/>
</dbReference>
<name>A0A3D9RJY1_9BACL</name>
<dbReference type="AlphaFoldDB" id="A0A3D9RJY1"/>
<evidence type="ECO:0000313" key="3">
    <source>
        <dbReference type="Proteomes" id="UP000256304"/>
    </source>
</evidence>
<keyword evidence="3" id="KW-1185">Reference proteome</keyword>